<name>A0A2R6P118_9APHY</name>
<dbReference type="Proteomes" id="UP000186601">
    <property type="component" value="Unassembled WGS sequence"/>
</dbReference>
<proteinExistence type="predicted"/>
<accession>A0A2R6P118</accession>
<keyword evidence="3" id="KW-1185">Reference proteome</keyword>
<feature type="compositionally biased region" description="Basic and acidic residues" evidence="1">
    <location>
        <begin position="165"/>
        <end position="174"/>
    </location>
</feature>
<comment type="caution">
    <text evidence="2">The sequence shown here is derived from an EMBL/GenBank/DDBJ whole genome shotgun (WGS) entry which is preliminary data.</text>
</comment>
<reference evidence="2 3" key="1">
    <citation type="submission" date="2018-02" db="EMBL/GenBank/DDBJ databases">
        <title>Genome sequence of the basidiomycete white-rot fungus Phlebia centrifuga.</title>
        <authorList>
            <person name="Granchi Z."/>
            <person name="Peng M."/>
            <person name="de Vries R.P."/>
            <person name="Hilden K."/>
            <person name="Makela M.R."/>
            <person name="Grigoriev I."/>
            <person name="Riley R."/>
        </authorList>
    </citation>
    <scope>NUCLEOTIDE SEQUENCE [LARGE SCALE GENOMIC DNA]</scope>
    <source>
        <strain evidence="2 3">FBCC195</strain>
    </source>
</reference>
<evidence type="ECO:0000313" key="3">
    <source>
        <dbReference type="Proteomes" id="UP000186601"/>
    </source>
</evidence>
<feature type="region of interest" description="Disordered" evidence="1">
    <location>
        <begin position="87"/>
        <end position="148"/>
    </location>
</feature>
<feature type="compositionally biased region" description="Polar residues" evidence="1">
    <location>
        <begin position="87"/>
        <end position="109"/>
    </location>
</feature>
<dbReference type="AlphaFoldDB" id="A0A2R6P118"/>
<feature type="region of interest" description="Disordered" evidence="1">
    <location>
        <begin position="161"/>
        <end position="181"/>
    </location>
</feature>
<sequence>MAFSENAQGIHTFLRGFRVAPRFAQFGVGLYPNSYYPMAFPHTTEAARIQRGVLQPSTIANRASDSSLTAKGLRQGPADVHVDQSFSHLQHSLPKSENFSPYNLDTVNHSPGAGPSQPPPMSHKRSRTSGSLTRCSKRRKHEDGSSMSFIEVEFMTEAVQMSKKPSKDKGKKLQPEAATIKAPSRHKSLILTTDMKTKAMDGFEGIVSVDTDGIQRVRLSREDGWNDHFRKCHPDAGASPAELKKKRGGQFVSWDNRPEDKIFLPNLKKKARVLSLLEDRFRSAKPMNEADGLGDTLFPAFETTDTHSFSYLTPSNFAKAPMVLPPNNDSSPDSDFVRVADYERDPISSSSFNLPGFYFTEEQDTSQYASSGVGEPDDLLNPVSSGVAWTGRTSPSLVSRTENRTGSALARRGSYLEDKSVFNG</sequence>
<feature type="compositionally biased region" description="Polar residues" evidence="1">
    <location>
        <begin position="391"/>
        <end position="406"/>
    </location>
</feature>
<gene>
    <name evidence="2" type="ORF">PHLCEN_2v5833</name>
</gene>
<evidence type="ECO:0000313" key="2">
    <source>
        <dbReference type="EMBL" id="PSR83029.1"/>
    </source>
</evidence>
<organism evidence="2 3">
    <name type="scientific">Hermanssonia centrifuga</name>
    <dbReference type="NCBI Taxonomy" id="98765"/>
    <lineage>
        <taxon>Eukaryota</taxon>
        <taxon>Fungi</taxon>
        <taxon>Dikarya</taxon>
        <taxon>Basidiomycota</taxon>
        <taxon>Agaricomycotina</taxon>
        <taxon>Agaricomycetes</taxon>
        <taxon>Polyporales</taxon>
        <taxon>Meruliaceae</taxon>
        <taxon>Hermanssonia</taxon>
    </lineage>
</organism>
<evidence type="ECO:0000256" key="1">
    <source>
        <dbReference type="SAM" id="MobiDB-lite"/>
    </source>
</evidence>
<dbReference type="EMBL" id="MLYV02000566">
    <property type="protein sequence ID" value="PSR83029.1"/>
    <property type="molecule type" value="Genomic_DNA"/>
</dbReference>
<protein>
    <submittedName>
        <fullName evidence="2">Uncharacterized protein</fullName>
    </submittedName>
</protein>
<feature type="region of interest" description="Disordered" evidence="1">
    <location>
        <begin position="391"/>
        <end position="410"/>
    </location>
</feature>